<feature type="domain" description="TPM" evidence="4">
    <location>
        <begin position="35"/>
        <end position="158"/>
    </location>
</feature>
<dbReference type="HOGENOM" id="CLU_035211_0_1_5"/>
<feature type="compositionally biased region" description="Low complexity" evidence="1">
    <location>
        <begin position="265"/>
        <end position="282"/>
    </location>
</feature>
<dbReference type="eggNOG" id="COG1512">
    <property type="taxonomic scope" value="Bacteria"/>
</dbReference>
<keyword evidence="6" id="KW-1185">Reference proteome</keyword>
<dbReference type="EMBL" id="AP012603">
    <property type="protein sequence ID" value="BAM87544.1"/>
    <property type="molecule type" value="Genomic_DNA"/>
</dbReference>
<name>M4Z3B2_9BRAD</name>
<dbReference type="Proteomes" id="UP000011841">
    <property type="component" value="Chromosome"/>
</dbReference>
<evidence type="ECO:0000256" key="3">
    <source>
        <dbReference type="SAM" id="SignalP"/>
    </source>
</evidence>
<keyword evidence="2" id="KW-0812">Transmembrane</keyword>
<dbReference type="InterPro" id="IPR007621">
    <property type="entry name" value="TPM_dom"/>
</dbReference>
<dbReference type="PATRIC" id="fig|1245469.3.peg.1574"/>
<evidence type="ECO:0000256" key="1">
    <source>
        <dbReference type="SAM" id="MobiDB-lite"/>
    </source>
</evidence>
<dbReference type="GeneID" id="301815475"/>
<evidence type="ECO:0000313" key="5">
    <source>
        <dbReference type="EMBL" id="BAM87544.1"/>
    </source>
</evidence>
<feature type="chain" id="PRO_5004061526" description="TPM domain-containing protein" evidence="3">
    <location>
        <begin position="25"/>
        <end position="299"/>
    </location>
</feature>
<dbReference type="RefSeq" id="WP_015664674.1">
    <property type="nucleotide sequence ID" value="NC_020453.1"/>
</dbReference>
<feature type="transmembrane region" description="Helical" evidence="2">
    <location>
        <begin position="183"/>
        <end position="201"/>
    </location>
</feature>
<gene>
    <name evidence="5" type="ORF">S58_15360</name>
</gene>
<dbReference type="OrthoDB" id="9810918at2"/>
<dbReference type="Gene3D" id="3.10.310.50">
    <property type="match status" value="1"/>
</dbReference>
<dbReference type="PANTHER" id="PTHR30373">
    <property type="entry name" value="UPF0603 PROTEIN YGCG"/>
    <property type="match status" value="1"/>
</dbReference>
<dbReference type="KEGG" id="aol:S58_15360"/>
<protein>
    <recommendedName>
        <fullName evidence="4">TPM domain-containing protein</fullName>
    </recommendedName>
</protein>
<sequence>MRARSAVKALLATLLVCLATMVLADVAVPQLTGRVVDQTGTLSSSDVASLTQKLKDLEARKGSQVAVLIVPTTQPETIEQFSIRVAEAWKIGRKKVDDGALLVIAKNDRKLRIEVGYGLEGSLTDVTARRIIDEVITPKFRSGDFAGGIDAGLDRIIGVINGESLPVPQPQASHGTDLDFDSLTSFAPVALFGALVIGGILRTLLGRLIGSLATGGAMGVLAWLIVGSAGLAALSAIAGFVIAFIADSFAGMNTPGTGRRGGWSSGSSSSGWSSGSSSDSGSFSGGGGSFGGGGASGSW</sequence>
<dbReference type="AlphaFoldDB" id="M4Z3B2"/>
<evidence type="ECO:0000259" key="4">
    <source>
        <dbReference type="Pfam" id="PF04536"/>
    </source>
</evidence>
<proteinExistence type="predicted"/>
<keyword evidence="3" id="KW-0732">Signal</keyword>
<reference evidence="5 6" key="1">
    <citation type="journal article" date="2013" name="Appl. Environ. Microbiol.">
        <title>Genome analysis suggests that the soil oligotrophic bacterium Agromonas oligotrophica (Bradyrhizobium oligotrophicum) is a nitrogen-fixing symbiont of Aeschynomene indica.</title>
        <authorList>
            <person name="Okubo T."/>
            <person name="Fukushima S."/>
            <person name="Itakura M."/>
            <person name="Oshima K."/>
            <person name="Longtonglang A."/>
            <person name="Teaumroong N."/>
            <person name="Mitsui H."/>
            <person name="Hattori M."/>
            <person name="Hattori R."/>
            <person name="Hattori T."/>
            <person name="Minamisawa K."/>
        </authorList>
    </citation>
    <scope>NUCLEOTIDE SEQUENCE [LARGE SCALE GENOMIC DNA]</scope>
    <source>
        <strain evidence="5 6">S58</strain>
    </source>
</reference>
<dbReference type="PANTHER" id="PTHR30373:SF2">
    <property type="entry name" value="UPF0603 PROTEIN YGCG"/>
    <property type="match status" value="1"/>
</dbReference>
<evidence type="ECO:0000313" key="6">
    <source>
        <dbReference type="Proteomes" id="UP000011841"/>
    </source>
</evidence>
<organism evidence="5 6">
    <name type="scientific">Bradyrhizobium oligotrophicum S58</name>
    <dbReference type="NCBI Taxonomy" id="1245469"/>
    <lineage>
        <taxon>Bacteria</taxon>
        <taxon>Pseudomonadati</taxon>
        <taxon>Pseudomonadota</taxon>
        <taxon>Alphaproteobacteria</taxon>
        <taxon>Hyphomicrobiales</taxon>
        <taxon>Nitrobacteraceae</taxon>
        <taxon>Bradyrhizobium</taxon>
    </lineage>
</organism>
<feature type="region of interest" description="Disordered" evidence="1">
    <location>
        <begin position="258"/>
        <end position="299"/>
    </location>
</feature>
<dbReference type="Pfam" id="PF04536">
    <property type="entry name" value="TPM_phosphatase"/>
    <property type="match status" value="1"/>
</dbReference>
<keyword evidence="2" id="KW-1133">Transmembrane helix</keyword>
<evidence type="ECO:0000256" key="2">
    <source>
        <dbReference type="SAM" id="Phobius"/>
    </source>
</evidence>
<keyword evidence="2" id="KW-0472">Membrane</keyword>
<feature type="compositionally biased region" description="Gly residues" evidence="1">
    <location>
        <begin position="283"/>
        <end position="299"/>
    </location>
</feature>
<feature type="signal peptide" evidence="3">
    <location>
        <begin position="1"/>
        <end position="24"/>
    </location>
</feature>
<dbReference type="STRING" id="1245469.S58_15360"/>
<accession>M4Z3B2</accession>